<reference evidence="2 3" key="1">
    <citation type="submission" date="2017-06" db="EMBL/GenBank/DDBJ databases">
        <title>Genome of Fusarium nygamai isolate CS10214.</title>
        <authorList>
            <person name="Gardiner D.M."/>
            <person name="Obanor F."/>
            <person name="Kazan K."/>
        </authorList>
    </citation>
    <scope>NUCLEOTIDE SEQUENCE [LARGE SCALE GENOMIC DNA]</scope>
    <source>
        <strain evidence="2 3">CS10214</strain>
    </source>
</reference>
<dbReference type="Proteomes" id="UP000236664">
    <property type="component" value="Unassembled WGS sequence"/>
</dbReference>
<organism evidence="2 3">
    <name type="scientific">Gibberella nygamai</name>
    <name type="common">Bean root rot disease fungus</name>
    <name type="synonym">Fusarium nygamai</name>
    <dbReference type="NCBI Taxonomy" id="42673"/>
    <lineage>
        <taxon>Eukaryota</taxon>
        <taxon>Fungi</taxon>
        <taxon>Dikarya</taxon>
        <taxon>Ascomycota</taxon>
        <taxon>Pezizomycotina</taxon>
        <taxon>Sordariomycetes</taxon>
        <taxon>Hypocreomycetidae</taxon>
        <taxon>Hypocreales</taxon>
        <taxon>Nectriaceae</taxon>
        <taxon>Fusarium</taxon>
        <taxon>Fusarium fujikuroi species complex</taxon>
    </lineage>
</organism>
<evidence type="ECO:0000313" key="3">
    <source>
        <dbReference type="Proteomes" id="UP000236664"/>
    </source>
</evidence>
<dbReference type="AlphaFoldDB" id="A0A2K0UDP0"/>
<proteinExistence type="predicted"/>
<name>A0A2K0UDP0_GIBNY</name>
<feature type="region of interest" description="Disordered" evidence="1">
    <location>
        <begin position="17"/>
        <end position="111"/>
    </location>
</feature>
<comment type="caution">
    <text evidence="2">The sequence shown here is derived from an EMBL/GenBank/DDBJ whole genome shotgun (WGS) entry which is preliminary data.</text>
</comment>
<keyword evidence="3" id="KW-1185">Reference proteome</keyword>
<dbReference type="EMBL" id="MTQA01000571">
    <property type="protein sequence ID" value="PNP55894.1"/>
    <property type="molecule type" value="Genomic_DNA"/>
</dbReference>
<gene>
    <name evidence="2" type="ORF">FNYG_15423</name>
</gene>
<evidence type="ECO:0000256" key="1">
    <source>
        <dbReference type="SAM" id="MobiDB-lite"/>
    </source>
</evidence>
<accession>A0A2K0UDP0</accession>
<feature type="compositionally biased region" description="Basic and acidic residues" evidence="1">
    <location>
        <begin position="75"/>
        <end position="98"/>
    </location>
</feature>
<sequence length="200" mass="22829">MYAVMGAMDFSARQSIQSKDKFRSGDPVESIKTTLQVTRSRHPTPGVTPGRRDSSVCSTGNGAEGMRTPAGTPKNDARKGWELPSYDRKDIFGKEKPKTKNPKRRRADSAEPMVFDVKEKLEKASSSISNLRLPSVMDLQQEIDERLKERSEHTKVVENKKDELERCQTERATRARIHEECEKARTELDYKIQDDECRVK</sequence>
<dbReference type="OrthoDB" id="5037593at2759"/>
<evidence type="ECO:0000313" key="2">
    <source>
        <dbReference type="EMBL" id="PNP55894.1"/>
    </source>
</evidence>
<protein>
    <submittedName>
        <fullName evidence="2">Uncharacterized protein</fullName>
    </submittedName>
</protein>